<dbReference type="NCBIfam" id="TIGR00152">
    <property type="entry name" value="dephospho-CoA kinase"/>
    <property type="match status" value="1"/>
</dbReference>
<organism evidence="7 8">
    <name type="scientific">Jeongeupia naejangsanensis</name>
    <dbReference type="NCBI Taxonomy" id="613195"/>
    <lineage>
        <taxon>Bacteria</taxon>
        <taxon>Pseudomonadati</taxon>
        <taxon>Pseudomonadota</taxon>
        <taxon>Betaproteobacteria</taxon>
        <taxon>Neisseriales</taxon>
        <taxon>Chitinibacteraceae</taxon>
        <taxon>Jeongeupia</taxon>
    </lineage>
</organism>
<keyword evidence="3 5" id="KW-0067">ATP-binding</keyword>
<name>A0ABS2BQM3_9NEIS</name>
<keyword evidence="5 7" id="KW-0418">Kinase</keyword>
<comment type="function">
    <text evidence="5">Catalyzes the phosphorylation of the 3'-hydroxyl group of dephosphocoenzyme A to form coenzyme A.</text>
</comment>
<dbReference type="HAMAP" id="MF_00376">
    <property type="entry name" value="Dephospho_CoA_kinase"/>
    <property type="match status" value="1"/>
</dbReference>
<dbReference type="Pfam" id="PF01121">
    <property type="entry name" value="CoaE"/>
    <property type="match status" value="1"/>
</dbReference>
<evidence type="ECO:0000256" key="4">
    <source>
        <dbReference type="ARBA" id="ARBA00022993"/>
    </source>
</evidence>
<keyword evidence="4 5" id="KW-0173">Coenzyme A biosynthesis</keyword>
<gene>
    <name evidence="5" type="primary">coaE</name>
    <name evidence="7" type="ORF">JMJ54_17915</name>
</gene>
<dbReference type="PANTHER" id="PTHR10695">
    <property type="entry name" value="DEPHOSPHO-COA KINASE-RELATED"/>
    <property type="match status" value="1"/>
</dbReference>
<comment type="catalytic activity">
    <reaction evidence="5">
        <text>3'-dephospho-CoA + ATP = ADP + CoA + H(+)</text>
        <dbReference type="Rhea" id="RHEA:18245"/>
        <dbReference type="ChEBI" id="CHEBI:15378"/>
        <dbReference type="ChEBI" id="CHEBI:30616"/>
        <dbReference type="ChEBI" id="CHEBI:57287"/>
        <dbReference type="ChEBI" id="CHEBI:57328"/>
        <dbReference type="ChEBI" id="CHEBI:456216"/>
        <dbReference type="EC" id="2.7.1.24"/>
    </reaction>
</comment>
<keyword evidence="5 7" id="KW-0808">Transferase</keyword>
<comment type="similarity">
    <text evidence="1 5">Belongs to the CoaE family.</text>
</comment>
<comment type="subcellular location">
    <subcellularLocation>
        <location evidence="5">Cytoplasm</location>
    </subcellularLocation>
</comment>
<dbReference type="EC" id="2.7.1.24" evidence="5 6"/>
<keyword evidence="5" id="KW-0963">Cytoplasm</keyword>
<evidence type="ECO:0000313" key="7">
    <source>
        <dbReference type="EMBL" id="MBM3117715.1"/>
    </source>
</evidence>
<dbReference type="PROSITE" id="PS51219">
    <property type="entry name" value="DPCK"/>
    <property type="match status" value="1"/>
</dbReference>
<dbReference type="RefSeq" id="WP_203539906.1">
    <property type="nucleotide sequence ID" value="NZ_JAESND010000013.1"/>
</dbReference>
<protein>
    <recommendedName>
        <fullName evidence="5 6">Dephospho-CoA kinase</fullName>
        <ecNumber evidence="5 6">2.7.1.24</ecNumber>
    </recommendedName>
    <alternativeName>
        <fullName evidence="5">Dephosphocoenzyme A kinase</fullName>
    </alternativeName>
</protein>
<sequence length="204" mass="22422">MHLIGLTGGIASGKSTVSTLFMQHGVPVIDTDVIAHRLSQPPSTALEIIREVFGPAAIDANGALARDWMRQHVFEHADARVRLEAILHPRILAELDQEIAVLPEPAPYALIAVPLLFEADGFQARVQRTLVVDCSEARQRQRLLNRPGMNEALADAIIASQLPRERRRAYADDVIENDGTIEALADAVARQHQRYLAWTSAGQS</sequence>
<dbReference type="InterPro" id="IPR027417">
    <property type="entry name" value="P-loop_NTPase"/>
</dbReference>
<dbReference type="GO" id="GO:0004140">
    <property type="term" value="F:dephospho-CoA kinase activity"/>
    <property type="evidence" value="ECO:0007669"/>
    <property type="project" value="UniProtKB-EC"/>
</dbReference>
<evidence type="ECO:0000256" key="1">
    <source>
        <dbReference type="ARBA" id="ARBA00009018"/>
    </source>
</evidence>
<keyword evidence="8" id="KW-1185">Reference proteome</keyword>
<dbReference type="EMBL" id="JAESND010000013">
    <property type="protein sequence ID" value="MBM3117715.1"/>
    <property type="molecule type" value="Genomic_DNA"/>
</dbReference>
<keyword evidence="2 5" id="KW-0547">Nucleotide-binding</keyword>
<accession>A0ABS2BQM3</accession>
<evidence type="ECO:0000256" key="5">
    <source>
        <dbReference type="HAMAP-Rule" id="MF_00376"/>
    </source>
</evidence>
<dbReference type="Proteomes" id="UP000809431">
    <property type="component" value="Unassembled WGS sequence"/>
</dbReference>
<dbReference type="SUPFAM" id="SSF52540">
    <property type="entry name" value="P-loop containing nucleoside triphosphate hydrolases"/>
    <property type="match status" value="1"/>
</dbReference>
<evidence type="ECO:0000256" key="2">
    <source>
        <dbReference type="ARBA" id="ARBA00022741"/>
    </source>
</evidence>
<evidence type="ECO:0000313" key="8">
    <source>
        <dbReference type="Proteomes" id="UP000809431"/>
    </source>
</evidence>
<dbReference type="CDD" id="cd02022">
    <property type="entry name" value="DPCK"/>
    <property type="match status" value="1"/>
</dbReference>
<dbReference type="Gene3D" id="3.40.50.300">
    <property type="entry name" value="P-loop containing nucleotide triphosphate hydrolases"/>
    <property type="match status" value="1"/>
</dbReference>
<comment type="caution">
    <text evidence="7">The sequence shown here is derived from an EMBL/GenBank/DDBJ whole genome shotgun (WGS) entry which is preliminary data.</text>
</comment>
<dbReference type="InterPro" id="IPR001977">
    <property type="entry name" value="Depp_CoAkinase"/>
</dbReference>
<feature type="binding site" evidence="5">
    <location>
        <begin position="11"/>
        <end position="16"/>
    </location>
    <ligand>
        <name>ATP</name>
        <dbReference type="ChEBI" id="CHEBI:30616"/>
    </ligand>
</feature>
<dbReference type="PANTHER" id="PTHR10695:SF46">
    <property type="entry name" value="BIFUNCTIONAL COENZYME A SYNTHASE-RELATED"/>
    <property type="match status" value="1"/>
</dbReference>
<proteinExistence type="inferred from homology"/>
<reference evidence="7 8" key="1">
    <citation type="submission" date="2021-01" db="EMBL/GenBank/DDBJ databases">
        <title>Draft Genome Sequence and Polyhydroxyalkanoate Biosynthetic Potential of Jeongeupia naejangsanensis Type Strain DSM 24253.</title>
        <authorList>
            <person name="Turrini P."/>
            <person name="Artuso I."/>
            <person name="Lugli G.A."/>
            <person name="Frangipani E."/>
            <person name="Ventura M."/>
            <person name="Visca P."/>
        </authorList>
    </citation>
    <scope>NUCLEOTIDE SEQUENCE [LARGE SCALE GENOMIC DNA]</scope>
    <source>
        <strain evidence="7 8">DSM 24253</strain>
    </source>
</reference>
<evidence type="ECO:0000256" key="3">
    <source>
        <dbReference type="ARBA" id="ARBA00022840"/>
    </source>
</evidence>
<comment type="pathway">
    <text evidence="5">Cofactor biosynthesis; coenzyme A biosynthesis; CoA from (R)-pantothenate: step 5/5.</text>
</comment>
<evidence type="ECO:0000256" key="6">
    <source>
        <dbReference type="NCBIfam" id="TIGR00152"/>
    </source>
</evidence>